<keyword evidence="2" id="KW-1185">Reference proteome</keyword>
<dbReference type="OrthoDB" id="3035281at2"/>
<reference evidence="2" key="1">
    <citation type="submission" date="2015-09" db="EMBL/GenBank/DDBJ databases">
        <authorList>
            <person name="Wibberg D."/>
        </authorList>
    </citation>
    <scope>NUCLEOTIDE SEQUENCE [LARGE SCALE GENOMIC DNA]</scope>
    <source>
        <strain evidence="2">SD1D</strain>
    </source>
</reference>
<evidence type="ECO:0000313" key="1">
    <source>
        <dbReference type="EMBL" id="CUH92297.1"/>
    </source>
</evidence>
<dbReference type="KEGG" id="hsd:SD1D_0749"/>
<dbReference type="EMBL" id="LN879430">
    <property type="protein sequence ID" value="CUH92297.1"/>
    <property type="molecule type" value="Genomic_DNA"/>
</dbReference>
<accession>A0A0K8J489</accession>
<gene>
    <name evidence="1" type="ORF">SD1D_0749</name>
</gene>
<evidence type="ECO:0000313" key="2">
    <source>
        <dbReference type="Proteomes" id="UP000196053"/>
    </source>
</evidence>
<dbReference type="AlphaFoldDB" id="A0A0K8J489"/>
<sequence>MDSTKFETFFKKVWDKSNILIDANNFNLKTLTVILFLGRHQIELGEEITFNLNQIRELLGLEDSIYSYRRIENAIFYFKINFYKCKLKNNRERIAHVIKAFEKPMNDIYFNKEWRVEIDSVLREQILQSNFHDLCTEMDK</sequence>
<dbReference type="RefSeq" id="WP_058257674.1">
    <property type="nucleotide sequence ID" value="NZ_LN879430.1"/>
</dbReference>
<protein>
    <submittedName>
        <fullName evidence="1">Uncharacterized protein</fullName>
    </submittedName>
</protein>
<proteinExistence type="predicted"/>
<dbReference type="Proteomes" id="UP000196053">
    <property type="component" value="Chromosome I"/>
</dbReference>
<name>A0A0K8J489_9FIRM</name>
<organism evidence="1 2">
    <name type="scientific">Herbinix luporum</name>
    <dbReference type="NCBI Taxonomy" id="1679721"/>
    <lineage>
        <taxon>Bacteria</taxon>
        <taxon>Bacillati</taxon>
        <taxon>Bacillota</taxon>
        <taxon>Clostridia</taxon>
        <taxon>Lachnospirales</taxon>
        <taxon>Lachnospiraceae</taxon>
        <taxon>Herbinix</taxon>
    </lineage>
</organism>